<protein>
    <submittedName>
        <fullName evidence="2">Uncharacterized protein</fullName>
    </submittedName>
</protein>
<reference evidence="2 3" key="1">
    <citation type="submission" date="2023-08" db="EMBL/GenBank/DDBJ databases">
        <authorList>
            <person name="Palmer J.M."/>
        </authorList>
    </citation>
    <scope>NUCLEOTIDE SEQUENCE [LARGE SCALE GENOMIC DNA]</scope>
    <source>
        <strain evidence="2 3">TWF481</strain>
    </source>
</reference>
<feature type="signal peptide" evidence="1">
    <location>
        <begin position="1"/>
        <end position="28"/>
    </location>
</feature>
<feature type="chain" id="PRO_5043642598" evidence="1">
    <location>
        <begin position="29"/>
        <end position="356"/>
    </location>
</feature>
<dbReference type="AlphaFoldDB" id="A0AAV9VXF7"/>
<evidence type="ECO:0000313" key="2">
    <source>
        <dbReference type="EMBL" id="KAK6497807.1"/>
    </source>
</evidence>
<proteinExistence type="predicted"/>
<accession>A0AAV9VXF7</accession>
<evidence type="ECO:0000313" key="3">
    <source>
        <dbReference type="Proteomes" id="UP001370758"/>
    </source>
</evidence>
<evidence type="ECO:0000256" key="1">
    <source>
        <dbReference type="SAM" id="SignalP"/>
    </source>
</evidence>
<keyword evidence="1" id="KW-0732">Signal</keyword>
<sequence>MRLHLASSAVCSFTSGLLCLNILTGISAEIIGTANTNLLSNLYKLNPENIDSIGYNLTTLIRWVTTTRPLNLPGQPNLNPSGGFPAITLTRLIGRIYIKIRTLTTDLKNPGTLWEDEQKLRDYGLDQQSVLILSTTALEFFTDRIAIAESFLSDLKAILFWDVFISPDFYTFDGPRSRKEKEVLKVWSVIYDMVAYIVTSRSGGIQISKLAGLVAYIMNIDQVEASESTVHRFSFSPEDVLALETGFHDIAVAIDLFISDRDWDSIYTSYKRLRAEFTTDTPFWEKIDQEQEVLRRFIYDYMMVFWKLGRRFHVLGDDIHTWAQEFKNEIEWTDTNDPQLGSQILPLGVTAPAGSS</sequence>
<dbReference type="Proteomes" id="UP001370758">
    <property type="component" value="Unassembled WGS sequence"/>
</dbReference>
<name>A0AAV9VXF7_9PEZI</name>
<gene>
    <name evidence="2" type="ORF">TWF481_012209</name>
</gene>
<keyword evidence="3" id="KW-1185">Reference proteome</keyword>
<organism evidence="2 3">
    <name type="scientific">Arthrobotrys musiformis</name>
    <dbReference type="NCBI Taxonomy" id="47236"/>
    <lineage>
        <taxon>Eukaryota</taxon>
        <taxon>Fungi</taxon>
        <taxon>Dikarya</taxon>
        <taxon>Ascomycota</taxon>
        <taxon>Pezizomycotina</taxon>
        <taxon>Orbiliomycetes</taxon>
        <taxon>Orbiliales</taxon>
        <taxon>Orbiliaceae</taxon>
        <taxon>Arthrobotrys</taxon>
    </lineage>
</organism>
<comment type="caution">
    <text evidence="2">The sequence shown here is derived from an EMBL/GenBank/DDBJ whole genome shotgun (WGS) entry which is preliminary data.</text>
</comment>
<dbReference type="EMBL" id="JAVHJL010000009">
    <property type="protein sequence ID" value="KAK6497807.1"/>
    <property type="molecule type" value="Genomic_DNA"/>
</dbReference>